<feature type="transmembrane region" description="Helical" evidence="1">
    <location>
        <begin position="386"/>
        <end position="409"/>
    </location>
</feature>
<keyword evidence="1" id="KW-0812">Transmembrane</keyword>
<dbReference type="AlphaFoldDB" id="A0A098SC71"/>
<dbReference type="OrthoDB" id="140980at2"/>
<feature type="transmembrane region" description="Helical" evidence="1">
    <location>
        <begin position="173"/>
        <end position="196"/>
    </location>
</feature>
<dbReference type="STRING" id="1524460.IX84_00155"/>
<dbReference type="PANTHER" id="PTHR43044">
    <property type="match status" value="1"/>
</dbReference>
<feature type="transmembrane region" description="Helical" evidence="1">
    <location>
        <begin position="12"/>
        <end position="31"/>
    </location>
</feature>
<keyword evidence="3" id="KW-1185">Reference proteome</keyword>
<feature type="transmembrane region" description="Helical" evidence="1">
    <location>
        <begin position="128"/>
        <end position="152"/>
    </location>
</feature>
<reference evidence="2 3" key="1">
    <citation type="journal article" date="2014" name="Int. J. Syst. Evol. Microbiol.">
        <title>Phaeodactylibacter xiamenensis gen. nov., sp. nov., a member of the family Saprospiraceae isolated from the marine alga Phaeodactylum tricornutum.</title>
        <authorList>
            <person name="Chen Z.Jr."/>
            <person name="Lei X."/>
            <person name="Lai Q."/>
            <person name="Li Y."/>
            <person name="Zhang B."/>
            <person name="Zhang J."/>
            <person name="Zhang H."/>
            <person name="Yang L."/>
            <person name="Zheng W."/>
            <person name="Tian Y."/>
            <person name="Yu Z."/>
            <person name="Xu H.Jr."/>
            <person name="Zheng T."/>
        </authorList>
    </citation>
    <scope>NUCLEOTIDE SEQUENCE [LARGE SCALE GENOMIC DNA]</scope>
    <source>
        <strain evidence="2 3">KD52</strain>
    </source>
</reference>
<feature type="transmembrane region" description="Helical" evidence="1">
    <location>
        <begin position="316"/>
        <end position="333"/>
    </location>
</feature>
<comment type="caution">
    <text evidence="2">The sequence shown here is derived from an EMBL/GenBank/DDBJ whole genome shotgun (WGS) entry which is preliminary data.</text>
</comment>
<evidence type="ECO:0008006" key="4">
    <source>
        <dbReference type="Google" id="ProtNLM"/>
    </source>
</evidence>
<accession>A0A098SC71</accession>
<feature type="transmembrane region" description="Helical" evidence="1">
    <location>
        <begin position="208"/>
        <end position="231"/>
    </location>
</feature>
<feature type="transmembrane region" description="Helical" evidence="1">
    <location>
        <begin position="81"/>
        <end position="108"/>
    </location>
</feature>
<evidence type="ECO:0000313" key="2">
    <source>
        <dbReference type="EMBL" id="KGE89776.1"/>
    </source>
</evidence>
<feature type="transmembrane region" description="Helical" evidence="1">
    <location>
        <begin position="43"/>
        <end position="69"/>
    </location>
</feature>
<proteinExistence type="predicted"/>
<feature type="transmembrane region" description="Helical" evidence="1">
    <location>
        <begin position="251"/>
        <end position="271"/>
    </location>
</feature>
<evidence type="ECO:0000256" key="1">
    <source>
        <dbReference type="SAM" id="Phobius"/>
    </source>
</evidence>
<dbReference type="EMBL" id="JPOS01000002">
    <property type="protein sequence ID" value="KGE89776.1"/>
    <property type="molecule type" value="Genomic_DNA"/>
</dbReference>
<sequence length="441" mass="50532">MDQFTITGNQRNVLFGFMGLGLLCMIITFFGDDMFHTRFWTNYLHNSVFFTGIALMSLFILSAFTTALAGWHTLIKRIWEAYSMFLIPGLILMAVVVIATVGHMHHLYHWTDASEVANDPILNGKSGFLNLTWFSAGTIIIMGIWIFFAWKMRQLSLDEDKNGDASYEHHRKIRIYSAAFLPIAGFSSAAVIWLWIMSIDAHWYSTLFAWYTGASWFVAAMASTIVLIAYLKGKGYLQNVTQEHLHDLGKYLFAFSIFWTYLWFSQYMLIWYGNVGEETVYFQERQENYPVLFYGNLLLNFIAPFFVLMRNDTKRKYGTMVFASVVVFFGHWWDFFQMIKPGARLTAMHAMEHHGGEGAHHGAEHGAELAGHTEAAMHAMPFEMGFTIPGLLELGTMLGFLALFIYVILNQLSKAPLTPKNDPYLEESLHHHVELHGEEAH</sequence>
<dbReference type="Proteomes" id="UP000029736">
    <property type="component" value="Unassembled WGS sequence"/>
</dbReference>
<dbReference type="RefSeq" id="WP_044215526.1">
    <property type="nucleotide sequence ID" value="NZ_JBKAGJ010000014.1"/>
</dbReference>
<name>A0A098SC71_9BACT</name>
<gene>
    <name evidence="2" type="ORF">IX84_00155</name>
</gene>
<organism evidence="2 3">
    <name type="scientific">Phaeodactylibacter xiamenensis</name>
    <dbReference type="NCBI Taxonomy" id="1524460"/>
    <lineage>
        <taxon>Bacteria</taxon>
        <taxon>Pseudomonadati</taxon>
        <taxon>Bacteroidota</taxon>
        <taxon>Saprospiria</taxon>
        <taxon>Saprospirales</taxon>
        <taxon>Haliscomenobacteraceae</taxon>
        <taxon>Phaeodactylibacter</taxon>
    </lineage>
</organism>
<keyword evidence="1" id="KW-1133">Transmembrane helix</keyword>
<protein>
    <recommendedName>
        <fullName evidence="4">Quinol:cytochrome C oxidoreductase</fullName>
    </recommendedName>
</protein>
<evidence type="ECO:0000313" key="3">
    <source>
        <dbReference type="Proteomes" id="UP000029736"/>
    </source>
</evidence>
<feature type="transmembrane region" description="Helical" evidence="1">
    <location>
        <begin position="291"/>
        <end position="309"/>
    </location>
</feature>
<keyword evidence="1" id="KW-0472">Membrane</keyword>
<dbReference type="PANTHER" id="PTHR43044:SF1">
    <property type="entry name" value="QUINOL:CYTOCHROME C OXIDOREDUCTASE QUINONE-BINDING SUBUNIT 2"/>
    <property type="match status" value="1"/>
</dbReference>